<dbReference type="PANTHER" id="PTHR24198:SF165">
    <property type="entry name" value="ANKYRIN REPEAT-CONTAINING PROTEIN-RELATED"/>
    <property type="match status" value="1"/>
</dbReference>
<keyword evidence="4" id="KW-0732">Signal</keyword>
<feature type="repeat" description="ANK" evidence="3">
    <location>
        <begin position="131"/>
        <end position="163"/>
    </location>
</feature>
<dbReference type="Proteomes" id="UP000444316">
    <property type="component" value="Unassembled WGS sequence"/>
</dbReference>
<dbReference type="Gene3D" id="1.25.40.20">
    <property type="entry name" value="Ankyrin repeat-containing domain"/>
    <property type="match status" value="2"/>
</dbReference>
<dbReference type="InterPro" id="IPR036770">
    <property type="entry name" value="Ankyrin_rpt-contain_sf"/>
</dbReference>
<dbReference type="AlphaFoldDB" id="A0A845HX80"/>
<dbReference type="PRINTS" id="PR01415">
    <property type="entry name" value="ANKYRIN"/>
</dbReference>
<name>A0A845HX80_9BURK</name>
<dbReference type="Pfam" id="PF12796">
    <property type="entry name" value="Ank_2"/>
    <property type="match status" value="2"/>
</dbReference>
<dbReference type="SUPFAM" id="SSF48403">
    <property type="entry name" value="Ankyrin repeat"/>
    <property type="match status" value="1"/>
</dbReference>
<dbReference type="PROSITE" id="PS50297">
    <property type="entry name" value="ANK_REP_REGION"/>
    <property type="match status" value="2"/>
</dbReference>
<feature type="repeat" description="ANK" evidence="3">
    <location>
        <begin position="164"/>
        <end position="196"/>
    </location>
</feature>
<gene>
    <name evidence="5" type="ORF">GTP23_11905</name>
</gene>
<dbReference type="RefSeq" id="WP_161035304.1">
    <property type="nucleotide sequence ID" value="NZ_WWCL01000002.1"/>
</dbReference>
<dbReference type="PROSITE" id="PS50088">
    <property type="entry name" value="ANK_REPEAT"/>
    <property type="match status" value="2"/>
</dbReference>
<evidence type="ECO:0000313" key="5">
    <source>
        <dbReference type="EMBL" id="MYN45750.1"/>
    </source>
</evidence>
<evidence type="ECO:0000256" key="4">
    <source>
        <dbReference type="SAM" id="SignalP"/>
    </source>
</evidence>
<dbReference type="PANTHER" id="PTHR24198">
    <property type="entry name" value="ANKYRIN REPEAT AND PROTEIN KINASE DOMAIN-CONTAINING PROTEIN"/>
    <property type="match status" value="1"/>
</dbReference>
<evidence type="ECO:0000256" key="3">
    <source>
        <dbReference type="PROSITE-ProRule" id="PRU00023"/>
    </source>
</evidence>
<protein>
    <submittedName>
        <fullName evidence="5">Ankyrin repeat domain-containing protein</fullName>
    </submittedName>
</protein>
<dbReference type="EMBL" id="WWCL01000002">
    <property type="protein sequence ID" value="MYN45750.1"/>
    <property type="molecule type" value="Genomic_DNA"/>
</dbReference>
<dbReference type="GO" id="GO:0005737">
    <property type="term" value="C:cytoplasm"/>
    <property type="evidence" value="ECO:0007669"/>
    <property type="project" value="TreeGrafter"/>
</dbReference>
<accession>A0A845HX80</accession>
<evidence type="ECO:0000256" key="1">
    <source>
        <dbReference type="ARBA" id="ARBA00022737"/>
    </source>
</evidence>
<evidence type="ECO:0000313" key="6">
    <source>
        <dbReference type="Proteomes" id="UP000444316"/>
    </source>
</evidence>
<feature type="chain" id="PRO_5032873545" evidence="4">
    <location>
        <begin position="28"/>
        <end position="228"/>
    </location>
</feature>
<keyword evidence="6" id="KW-1185">Reference proteome</keyword>
<evidence type="ECO:0000256" key="2">
    <source>
        <dbReference type="ARBA" id="ARBA00023043"/>
    </source>
</evidence>
<sequence>MASPIRRKHLAALAALALCAAASLAPAATLAQTDDEVDLLRAAQLDNVSGVSAALARGANPNARDSSGETALIVAMRNEAYRVASVLMKHPRIDLEAQAPNGNTALMMAAFRGSKPAVLDMLAHGARVEQPGWTALHYAVAAGSTEVAALLLERHAHVDAEAPSGMTPLMLAAREGQEQAVLFLLEHGADASRKDGGFHLTAAEFAIKAEKPWIAKAINDYLARAGRR</sequence>
<keyword evidence="1" id="KW-0677">Repeat</keyword>
<organism evidence="5 6">
    <name type="scientific">Duganella fentianensis</name>
    <dbReference type="NCBI Taxonomy" id="2692177"/>
    <lineage>
        <taxon>Bacteria</taxon>
        <taxon>Pseudomonadati</taxon>
        <taxon>Pseudomonadota</taxon>
        <taxon>Betaproteobacteria</taxon>
        <taxon>Burkholderiales</taxon>
        <taxon>Oxalobacteraceae</taxon>
        <taxon>Telluria group</taxon>
        <taxon>Duganella</taxon>
    </lineage>
</organism>
<proteinExistence type="predicted"/>
<feature type="signal peptide" evidence="4">
    <location>
        <begin position="1"/>
        <end position="27"/>
    </location>
</feature>
<keyword evidence="2 3" id="KW-0040">ANK repeat</keyword>
<dbReference type="InterPro" id="IPR002110">
    <property type="entry name" value="Ankyrin_rpt"/>
</dbReference>
<reference evidence="5" key="1">
    <citation type="submission" date="2019-12" db="EMBL/GenBank/DDBJ databases">
        <title>Novel species isolated from a subtropical stream in China.</title>
        <authorList>
            <person name="Lu H."/>
        </authorList>
    </citation>
    <scope>NUCLEOTIDE SEQUENCE [LARGE SCALE GENOMIC DNA]</scope>
    <source>
        <strain evidence="5">FT93W</strain>
    </source>
</reference>
<comment type="caution">
    <text evidence="5">The sequence shown here is derived from an EMBL/GenBank/DDBJ whole genome shotgun (WGS) entry which is preliminary data.</text>
</comment>
<dbReference type="SMART" id="SM00248">
    <property type="entry name" value="ANK"/>
    <property type="match status" value="5"/>
</dbReference>